<dbReference type="EMBL" id="LR796536">
    <property type="protein sequence ID" value="CAB4150044.1"/>
    <property type="molecule type" value="Genomic_DNA"/>
</dbReference>
<evidence type="ECO:0000313" key="1">
    <source>
        <dbReference type="EMBL" id="CAB4150044.1"/>
    </source>
</evidence>
<reference evidence="1" key="1">
    <citation type="submission" date="2020-04" db="EMBL/GenBank/DDBJ databases">
        <authorList>
            <person name="Chiriac C."/>
            <person name="Salcher M."/>
            <person name="Ghai R."/>
            <person name="Kavagutti S V."/>
        </authorList>
    </citation>
    <scope>NUCLEOTIDE SEQUENCE</scope>
</reference>
<gene>
    <name evidence="1" type="ORF">UFOVP560_23</name>
</gene>
<sequence length="63" mass="6866">MFRIEHNVETGEITQIELTPEEIAEIENNADANASIEAEKNAQKTALLEKLGITADEAALLLS</sequence>
<protein>
    <submittedName>
        <fullName evidence="1">Uncharacterized protein</fullName>
    </submittedName>
</protein>
<accession>A0A6J5MT53</accession>
<proteinExistence type="predicted"/>
<organism evidence="1">
    <name type="scientific">uncultured Caudovirales phage</name>
    <dbReference type="NCBI Taxonomy" id="2100421"/>
    <lineage>
        <taxon>Viruses</taxon>
        <taxon>Duplodnaviria</taxon>
        <taxon>Heunggongvirae</taxon>
        <taxon>Uroviricota</taxon>
        <taxon>Caudoviricetes</taxon>
        <taxon>Peduoviridae</taxon>
        <taxon>Maltschvirus</taxon>
        <taxon>Maltschvirus maltsch</taxon>
    </lineage>
</organism>
<name>A0A6J5MT53_9CAUD</name>